<reference evidence="2 3" key="1">
    <citation type="journal article" date="2019" name="Commun. Biol.">
        <title>The bagworm genome reveals a unique fibroin gene that provides high tensile strength.</title>
        <authorList>
            <person name="Kono N."/>
            <person name="Nakamura H."/>
            <person name="Ohtoshi R."/>
            <person name="Tomita M."/>
            <person name="Numata K."/>
            <person name="Arakawa K."/>
        </authorList>
    </citation>
    <scope>NUCLEOTIDE SEQUENCE [LARGE SCALE GENOMIC DNA]</scope>
</reference>
<name>A0A4C1WSU5_EUMVA</name>
<sequence>MQAARHRGHPGRAERAGTAAPGAYRTLKCPTRRAPTMLQTAGRLLGHRGNNYSNCQPMLRGAPRRSETLPGRGPEREEEDSGSLTRAASGAAAESPVRAASTRSAFIGVRRAAVVCMRRSSCAPPRPRQPRFTTRCPPPHPTLSACAVTRSPAGGPA</sequence>
<accession>A0A4C1WSU5</accession>
<feature type="compositionally biased region" description="Basic residues" evidence="1">
    <location>
        <begin position="1"/>
        <end position="10"/>
    </location>
</feature>
<dbReference type="Proteomes" id="UP000299102">
    <property type="component" value="Unassembled WGS sequence"/>
</dbReference>
<evidence type="ECO:0000256" key="1">
    <source>
        <dbReference type="SAM" id="MobiDB-lite"/>
    </source>
</evidence>
<keyword evidence="3" id="KW-1185">Reference proteome</keyword>
<protein>
    <submittedName>
        <fullName evidence="2">Uncharacterized protein</fullName>
    </submittedName>
</protein>
<dbReference type="EMBL" id="BGZK01000647">
    <property type="protein sequence ID" value="GBP54448.1"/>
    <property type="molecule type" value="Genomic_DNA"/>
</dbReference>
<feature type="region of interest" description="Disordered" evidence="1">
    <location>
        <begin position="45"/>
        <end position="104"/>
    </location>
</feature>
<evidence type="ECO:0000313" key="2">
    <source>
        <dbReference type="EMBL" id="GBP54448.1"/>
    </source>
</evidence>
<feature type="region of interest" description="Disordered" evidence="1">
    <location>
        <begin position="1"/>
        <end position="24"/>
    </location>
</feature>
<organism evidence="2 3">
    <name type="scientific">Eumeta variegata</name>
    <name type="common">Bagworm moth</name>
    <name type="synonym">Eumeta japonica</name>
    <dbReference type="NCBI Taxonomy" id="151549"/>
    <lineage>
        <taxon>Eukaryota</taxon>
        <taxon>Metazoa</taxon>
        <taxon>Ecdysozoa</taxon>
        <taxon>Arthropoda</taxon>
        <taxon>Hexapoda</taxon>
        <taxon>Insecta</taxon>
        <taxon>Pterygota</taxon>
        <taxon>Neoptera</taxon>
        <taxon>Endopterygota</taxon>
        <taxon>Lepidoptera</taxon>
        <taxon>Glossata</taxon>
        <taxon>Ditrysia</taxon>
        <taxon>Tineoidea</taxon>
        <taxon>Psychidae</taxon>
        <taxon>Oiketicinae</taxon>
        <taxon>Eumeta</taxon>
    </lineage>
</organism>
<feature type="region of interest" description="Disordered" evidence="1">
    <location>
        <begin position="120"/>
        <end position="157"/>
    </location>
</feature>
<comment type="caution">
    <text evidence="2">The sequence shown here is derived from an EMBL/GenBank/DDBJ whole genome shotgun (WGS) entry which is preliminary data.</text>
</comment>
<evidence type="ECO:0000313" key="3">
    <source>
        <dbReference type="Proteomes" id="UP000299102"/>
    </source>
</evidence>
<proteinExistence type="predicted"/>
<dbReference type="AlphaFoldDB" id="A0A4C1WSU5"/>
<gene>
    <name evidence="2" type="ORF">EVAR_36005_1</name>
</gene>